<proteinExistence type="predicted"/>
<protein>
    <submittedName>
        <fullName evidence="2">Uncharacterized protein</fullName>
    </submittedName>
</protein>
<comment type="caution">
    <text evidence="2">The sequence shown here is derived from an EMBL/GenBank/DDBJ whole genome shotgun (WGS) entry which is preliminary data.</text>
</comment>
<keyword evidence="3" id="KW-1185">Reference proteome</keyword>
<dbReference type="Proteomes" id="UP001458880">
    <property type="component" value="Unassembled WGS sequence"/>
</dbReference>
<accession>A0AAW1HS57</accession>
<feature type="region of interest" description="Disordered" evidence="1">
    <location>
        <begin position="188"/>
        <end position="211"/>
    </location>
</feature>
<reference evidence="2 3" key="1">
    <citation type="journal article" date="2024" name="BMC Genomics">
        <title>De novo assembly and annotation of Popillia japonica's genome with initial clues to its potential as an invasive pest.</title>
        <authorList>
            <person name="Cucini C."/>
            <person name="Boschi S."/>
            <person name="Funari R."/>
            <person name="Cardaioli E."/>
            <person name="Iannotti N."/>
            <person name="Marturano G."/>
            <person name="Paoli F."/>
            <person name="Bruttini M."/>
            <person name="Carapelli A."/>
            <person name="Frati F."/>
            <person name="Nardi F."/>
        </authorList>
    </citation>
    <scope>NUCLEOTIDE SEQUENCE [LARGE SCALE GENOMIC DNA]</scope>
    <source>
        <strain evidence="2">DMR45628</strain>
    </source>
</reference>
<evidence type="ECO:0000256" key="1">
    <source>
        <dbReference type="SAM" id="MobiDB-lite"/>
    </source>
</evidence>
<dbReference type="AlphaFoldDB" id="A0AAW1HS57"/>
<dbReference type="EMBL" id="JASPKY010001061">
    <property type="protein sequence ID" value="KAK9679221.1"/>
    <property type="molecule type" value="Genomic_DNA"/>
</dbReference>
<evidence type="ECO:0000313" key="2">
    <source>
        <dbReference type="EMBL" id="KAK9679221.1"/>
    </source>
</evidence>
<name>A0AAW1HS57_POPJA</name>
<gene>
    <name evidence="2" type="ORF">QE152_g40194</name>
</gene>
<evidence type="ECO:0000313" key="3">
    <source>
        <dbReference type="Proteomes" id="UP001458880"/>
    </source>
</evidence>
<organism evidence="2 3">
    <name type="scientific">Popillia japonica</name>
    <name type="common">Japanese beetle</name>
    <dbReference type="NCBI Taxonomy" id="7064"/>
    <lineage>
        <taxon>Eukaryota</taxon>
        <taxon>Metazoa</taxon>
        <taxon>Ecdysozoa</taxon>
        <taxon>Arthropoda</taxon>
        <taxon>Hexapoda</taxon>
        <taxon>Insecta</taxon>
        <taxon>Pterygota</taxon>
        <taxon>Neoptera</taxon>
        <taxon>Endopterygota</taxon>
        <taxon>Coleoptera</taxon>
        <taxon>Polyphaga</taxon>
        <taxon>Scarabaeiformia</taxon>
        <taxon>Scarabaeidae</taxon>
        <taxon>Rutelinae</taxon>
        <taxon>Popillia</taxon>
    </lineage>
</organism>
<sequence>MDMNVLLNAMEDKLEQSARTIEERILENSRILKEELKEKTQSLEGKLLENVKNFEEFSETVERKFQSLDEIIKDNMGSKLEEQKGRIMEELMAQLQLSNLQRNTPSEIQGESRAATRNPMKPPTFDGKTSWLTYINFEEFSETVERKFQSLDEIIKDNMGSKLEEQKGRIMEELMAQLQLSNLQRNTPSEIQGESRAATRNPMKPPTFDGKTSWLTYIKRHQEPNEASNI</sequence>